<proteinExistence type="predicted"/>
<evidence type="ECO:0000313" key="2">
    <source>
        <dbReference type="Proteomes" id="UP000274843"/>
    </source>
</evidence>
<keyword evidence="2" id="KW-1185">Reference proteome</keyword>
<dbReference type="Proteomes" id="UP000274843">
    <property type="component" value="Unassembled WGS sequence"/>
</dbReference>
<protein>
    <submittedName>
        <fullName evidence="1">Uncharacterized protein</fullName>
    </submittedName>
</protein>
<name>A0A3N2H1G4_9PSEU</name>
<dbReference type="AlphaFoldDB" id="A0A3N2H1G4"/>
<comment type="caution">
    <text evidence="1">The sequence shown here is derived from an EMBL/GenBank/DDBJ whole genome shotgun (WGS) entry which is preliminary data.</text>
</comment>
<dbReference type="EMBL" id="RKHY01000001">
    <property type="protein sequence ID" value="ROS42762.1"/>
    <property type="molecule type" value="Genomic_DNA"/>
</dbReference>
<evidence type="ECO:0000313" key="1">
    <source>
        <dbReference type="EMBL" id="ROS42762.1"/>
    </source>
</evidence>
<organism evidence="1 2">
    <name type="scientific">Amycolatopsis thermoflava</name>
    <dbReference type="NCBI Taxonomy" id="84480"/>
    <lineage>
        <taxon>Bacteria</taxon>
        <taxon>Bacillati</taxon>
        <taxon>Actinomycetota</taxon>
        <taxon>Actinomycetes</taxon>
        <taxon>Pseudonocardiales</taxon>
        <taxon>Pseudonocardiaceae</taxon>
        <taxon>Amycolatopsis</taxon>
        <taxon>Amycolatopsis methanolica group</taxon>
    </lineage>
</organism>
<gene>
    <name evidence="1" type="ORF">EDD35_5161</name>
</gene>
<accession>A0A3N2H1G4</accession>
<sequence length="126" mass="13925">MPDSAQICDRTSGVPLLGAPHLAGLRRHLRALLDEESEEANERALLVVDTLASLACRHAHAPFTVRLRHTEGSSLRAEIRELRCRTLPGHAALRLPLHILDRLARTWCVDLQEHHGVLTAEVDLAG</sequence>
<reference evidence="1 2" key="1">
    <citation type="submission" date="2018-11" db="EMBL/GenBank/DDBJ databases">
        <title>Sequencing the genomes of 1000 actinobacteria strains.</title>
        <authorList>
            <person name="Klenk H.-P."/>
        </authorList>
    </citation>
    <scope>NUCLEOTIDE SEQUENCE [LARGE SCALE GENOMIC DNA]</scope>
    <source>
        <strain evidence="1 2">DSM 44348</strain>
    </source>
</reference>